<dbReference type="InterPro" id="IPR036390">
    <property type="entry name" value="WH_DNA-bd_sf"/>
</dbReference>
<evidence type="ECO:0000259" key="11">
    <source>
        <dbReference type="Pfam" id="PF02863"/>
    </source>
</evidence>
<dbReference type="InterPro" id="IPR020900">
    <property type="entry name" value="Arg_repress_DNA-bd"/>
</dbReference>
<dbReference type="Gene3D" id="3.30.1360.40">
    <property type="match status" value="1"/>
</dbReference>
<dbReference type="NCBIfam" id="TIGR01529">
    <property type="entry name" value="argR_whole"/>
    <property type="match status" value="1"/>
</dbReference>
<evidence type="ECO:0000256" key="3">
    <source>
        <dbReference type="ARBA" id="ARBA00008316"/>
    </source>
</evidence>
<evidence type="ECO:0000256" key="7">
    <source>
        <dbReference type="ARBA" id="ARBA00023125"/>
    </source>
</evidence>
<evidence type="ECO:0000256" key="6">
    <source>
        <dbReference type="ARBA" id="ARBA00023015"/>
    </source>
</evidence>
<keyword evidence="6 9" id="KW-0805">Transcription regulation</keyword>
<dbReference type="EMBL" id="CP146284">
    <property type="protein sequence ID" value="WWV66468.1"/>
    <property type="molecule type" value="Genomic_DNA"/>
</dbReference>
<evidence type="ECO:0000256" key="1">
    <source>
        <dbReference type="ARBA" id="ARBA00004496"/>
    </source>
</evidence>
<dbReference type="InterPro" id="IPR036388">
    <property type="entry name" value="WH-like_DNA-bd_sf"/>
</dbReference>
<dbReference type="Gene3D" id="1.10.10.10">
    <property type="entry name" value="Winged helix-like DNA-binding domain superfamily/Winged helix DNA-binding domain"/>
    <property type="match status" value="1"/>
</dbReference>
<dbReference type="SUPFAM" id="SSF46785">
    <property type="entry name" value="Winged helix' DNA-binding domain"/>
    <property type="match status" value="1"/>
</dbReference>
<feature type="domain" description="Arginine repressor DNA-binding" evidence="10">
    <location>
        <begin position="3"/>
        <end position="68"/>
    </location>
</feature>
<keyword evidence="9" id="KW-0028">Amino-acid biosynthesis</keyword>
<comment type="function">
    <text evidence="9">Regulates arginine biosynthesis genes.</text>
</comment>
<gene>
    <name evidence="9 12" type="primary">argR</name>
    <name evidence="12" type="ORF">NEE14_000290</name>
</gene>
<keyword evidence="9" id="KW-0055">Arginine biosynthesis</keyword>
<organism evidence="12 13">
    <name type="scientific">Parabacteroides absconsus</name>
    <dbReference type="NCBI Taxonomy" id="2951805"/>
    <lineage>
        <taxon>Bacteria</taxon>
        <taxon>Pseudomonadati</taxon>
        <taxon>Bacteroidota</taxon>
        <taxon>Bacteroidia</taxon>
        <taxon>Bacteroidales</taxon>
        <taxon>Tannerellaceae</taxon>
        <taxon>Parabacteroides</taxon>
    </lineage>
</organism>
<keyword evidence="8 9" id="KW-0804">Transcription</keyword>
<dbReference type="PANTHER" id="PTHR34471:SF1">
    <property type="entry name" value="ARGININE REPRESSOR"/>
    <property type="match status" value="1"/>
</dbReference>
<dbReference type="SUPFAM" id="SSF55252">
    <property type="entry name" value="C-terminal domain of arginine repressor"/>
    <property type="match status" value="1"/>
</dbReference>
<dbReference type="PRINTS" id="PR01467">
    <property type="entry name" value="ARGREPRESSOR"/>
</dbReference>
<dbReference type="InterPro" id="IPR036251">
    <property type="entry name" value="Arg_repress_C_sf"/>
</dbReference>
<evidence type="ECO:0000256" key="4">
    <source>
        <dbReference type="ARBA" id="ARBA00021148"/>
    </source>
</evidence>
<evidence type="ECO:0000259" key="10">
    <source>
        <dbReference type="Pfam" id="PF01316"/>
    </source>
</evidence>
<accession>A0ABZ2IKN7</accession>
<dbReference type="InterPro" id="IPR020899">
    <property type="entry name" value="Arg_repress_C"/>
</dbReference>
<keyword evidence="7 9" id="KW-0238">DNA-binding</keyword>
<sequence>MCTKKERLEMICKLISTESINNQEQLSKRLCEMGFVVTQATLSRDIKQLKVIKVHDANGMYVYQLPNKIAVPISKAPVQKNHSNIEFSGNLAVIKTRPGYAMGIASDIDTHAPKEILGTIAGDDTILVIPREGFSRENIVDALAHFI</sequence>
<dbReference type="HAMAP" id="MF_00173">
    <property type="entry name" value="Arg_repressor"/>
    <property type="match status" value="1"/>
</dbReference>
<keyword evidence="9" id="KW-0678">Repressor</keyword>
<dbReference type="RefSeq" id="WP_251966279.1">
    <property type="nucleotide sequence ID" value="NZ_CP146284.1"/>
</dbReference>
<evidence type="ECO:0000256" key="2">
    <source>
        <dbReference type="ARBA" id="ARBA00005040"/>
    </source>
</evidence>
<evidence type="ECO:0000313" key="12">
    <source>
        <dbReference type="EMBL" id="WWV66468.1"/>
    </source>
</evidence>
<dbReference type="InterPro" id="IPR001669">
    <property type="entry name" value="Arg_repress"/>
</dbReference>
<dbReference type="PANTHER" id="PTHR34471">
    <property type="entry name" value="ARGININE REPRESSOR"/>
    <property type="match status" value="1"/>
</dbReference>
<proteinExistence type="inferred from homology"/>
<dbReference type="Pfam" id="PF02863">
    <property type="entry name" value="Arg_repressor_C"/>
    <property type="match status" value="1"/>
</dbReference>
<evidence type="ECO:0000313" key="13">
    <source>
        <dbReference type="Proteomes" id="UP001320603"/>
    </source>
</evidence>
<dbReference type="Pfam" id="PF01316">
    <property type="entry name" value="Arg_repressor"/>
    <property type="match status" value="1"/>
</dbReference>
<evidence type="ECO:0000256" key="9">
    <source>
        <dbReference type="HAMAP-Rule" id="MF_00173"/>
    </source>
</evidence>
<dbReference type="Proteomes" id="UP001320603">
    <property type="component" value="Chromosome"/>
</dbReference>
<reference evidence="12 13" key="1">
    <citation type="submission" date="2024-02" db="EMBL/GenBank/DDBJ databases">
        <title>Whole genome sequencing of Parabacteroides sp. AD58.</title>
        <authorList>
            <person name="Chaplin A.V."/>
            <person name="Pikina A.P."/>
            <person name="Sokolova S.R."/>
            <person name="Korostin D.O."/>
            <person name="Efimov B.A."/>
        </authorList>
    </citation>
    <scope>NUCLEOTIDE SEQUENCE [LARGE SCALE GENOMIC DNA]</scope>
    <source>
        <strain evidence="12 13">AD58</strain>
    </source>
</reference>
<evidence type="ECO:0000256" key="5">
    <source>
        <dbReference type="ARBA" id="ARBA00022490"/>
    </source>
</evidence>
<comment type="subcellular location">
    <subcellularLocation>
        <location evidence="1 9">Cytoplasm</location>
    </subcellularLocation>
</comment>
<comment type="similarity">
    <text evidence="3 9">Belongs to the ArgR family.</text>
</comment>
<evidence type="ECO:0000256" key="8">
    <source>
        <dbReference type="ARBA" id="ARBA00023163"/>
    </source>
</evidence>
<comment type="pathway">
    <text evidence="2 9">Amino-acid biosynthesis; L-arginine biosynthesis [regulation].</text>
</comment>
<name>A0ABZ2IKN7_9BACT</name>
<keyword evidence="13" id="KW-1185">Reference proteome</keyword>
<keyword evidence="5 9" id="KW-0963">Cytoplasm</keyword>
<protein>
    <recommendedName>
        <fullName evidence="4 9">Arginine repressor</fullName>
    </recommendedName>
</protein>
<feature type="domain" description="Arginine repressor C-terminal" evidence="11">
    <location>
        <begin position="84"/>
        <end position="143"/>
    </location>
</feature>